<dbReference type="Proteomes" id="UP001202550">
    <property type="component" value="Unassembled WGS sequence"/>
</dbReference>
<name>A0ABT0M018_9RHOB</name>
<proteinExistence type="predicted"/>
<reference evidence="2 3" key="1">
    <citation type="submission" date="2022-05" db="EMBL/GenBank/DDBJ databases">
        <title>Seasonal and diel survey of microbial diversity of the Tyrrhenian coast.</title>
        <authorList>
            <person name="Gattoni G."/>
            <person name="Corral P."/>
        </authorList>
    </citation>
    <scope>NUCLEOTIDE SEQUENCE [LARGE SCALE GENOMIC DNA]</scope>
    <source>
        <strain evidence="2 3">V10</strain>
    </source>
</reference>
<dbReference type="CDD" id="cd10440">
    <property type="entry name" value="GIY-YIG_COG3680"/>
    <property type="match status" value="1"/>
</dbReference>
<dbReference type="EMBL" id="JALZWP010000004">
    <property type="protein sequence ID" value="MCL1628217.1"/>
    <property type="molecule type" value="Genomic_DNA"/>
</dbReference>
<evidence type="ECO:0000259" key="1">
    <source>
        <dbReference type="PROSITE" id="PS50164"/>
    </source>
</evidence>
<keyword evidence="3" id="KW-1185">Reference proteome</keyword>
<gene>
    <name evidence="2" type="ORF">M3N55_05695</name>
</gene>
<dbReference type="InterPro" id="IPR000305">
    <property type="entry name" value="GIY-YIG_endonuc"/>
</dbReference>
<evidence type="ECO:0000313" key="3">
    <source>
        <dbReference type="Proteomes" id="UP001202550"/>
    </source>
</evidence>
<sequence>MRNLTRAFRAGVHGELGCYVYRLVDPVSGNTFYVGRGVGNRIFEHLSEAETSTESRKTNKIRAIWASGNDVSLIVHRHGLTEAEASLVESSLIDFINDDAKVDAEEKTNKIKGYKARELGKKSVEAINHQYAALAAELDRPIALIKINRKWVEHHKNETNNGKQPSLDQMYEMVRGHWVVNPKRHTRVKYIAAVAFGLIREVYRIESWSEPDKNKRVAFTGAVADELSHYKGTHVNDVYQRGAQAPVRWYYPKASV</sequence>
<evidence type="ECO:0000313" key="2">
    <source>
        <dbReference type="EMBL" id="MCL1628217.1"/>
    </source>
</evidence>
<dbReference type="PROSITE" id="PS50164">
    <property type="entry name" value="GIY_YIG"/>
    <property type="match status" value="1"/>
</dbReference>
<dbReference type="RefSeq" id="WP_249057272.1">
    <property type="nucleotide sequence ID" value="NZ_JALZWP010000004.1"/>
</dbReference>
<comment type="caution">
    <text evidence="2">The sequence shown here is derived from an EMBL/GenBank/DDBJ whole genome shotgun (WGS) entry which is preliminary data.</text>
</comment>
<accession>A0ABT0M018</accession>
<dbReference type="Pfam" id="PF22945">
    <property type="entry name" value="LEM-3_GIY-YIG"/>
    <property type="match status" value="1"/>
</dbReference>
<protein>
    <recommendedName>
        <fullName evidence="1">GIY-YIG domain-containing protein</fullName>
    </recommendedName>
</protein>
<organism evidence="2 3">
    <name type="scientific">Roseinatronobacter domitianus</name>
    <dbReference type="NCBI Taxonomy" id="2940293"/>
    <lineage>
        <taxon>Bacteria</taxon>
        <taxon>Pseudomonadati</taxon>
        <taxon>Pseudomonadota</taxon>
        <taxon>Alphaproteobacteria</taxon>
        <taxon>Rhodobacterales</taxon>
        <taxon>Paracoccaceae</taxon>
        <taxon>Roseinatronobacter</taxon>
    </lineage>
</organism>
<feature type="domain" description="GIY-YIG" evidence="1">
    <location>
        <begin position="16"/>
        <end position="110"/>
    </location>
</feature>